<feature type="coiled-coil region" evidence="2">
    <location>
        <begin position="208"/>
        <end position="235"/>
    </location>
</feature>
<evidence type="ECO:0000313" key="4">
    <source>
        <dbReference type="EMBL" id="PHN01935.1"/>
    </source>
</evidence>
<dbReference type="Gene3D" id="2.40.420.20">
    <property type="match status" value="1"/>
</dbReference>
<dbReference type="EMBL" id="PDUD01000047">
    <property type="protein sequence ID" value="PHN01935.1"/>
    <property type="molecule type" value="Genomic_DNA"/>
</dbReference>
<comment type="similarity">
    <text evidence="1">Belongs to the membrane fusion protein (MFP) (TC 8.A.1) family.</text>
</comment>
<comment type="caution">
    <text evidence="4">The sequence shown here is derived from an EMBL/GenBank/DDBJ whole genome shotgun (WGS) entry which is preliminary data.</text>
</comment>
<dbReference type="PANTHER" id="PTHR30469:SF33">
    <property type="entry name" value="SLR1207 PROTEIN"/>
    <property type="match status" value="1"/>
</dbReference>
<evidence type="ECO:0000256" key="3">
    <source>
        <dbReference type="SAM" id="Phobius"/>
    </source>
</evidence>
<organism evidence="4 5">
    <name type="scientific">Flavilitoribacter nigricans (strain ATCC 23147 / DSM 23189 / NBRC 102662 / NCIMB 1420 / SS-2)</name>
    <name type="common">Lewinella nigricans</name>
    <dbReference type="NCBI Taxonomy" id="1122177"/>
    <lineage>
        <taxon>Bacteria</taxon>
        <taxon>Pseudomonadati</taxon>
        <taxon>Bacteroidota</taxon>
        <taxon>Saprospiria</taxon>
        <taxon>Saprospirales</taxon>
        <taxon>Lewinellaceae</taxon>
        <taxon>Flavilitoribacter</taxon>
    </lineage>
</organism>
<evidence type="ECO:0000256" key="2">
    <source>
        <dbReference type="SAM" id="Coils"/>
    </source>
</evidence>
<dbReference type="Gene3D" id="2.40.50.100">
    <property type="match status" value="1"/>
</dbReference>
<dbReference type="PANTHER" id="PTHR30469">
    <property type="entry name" value="MULTIDRUG RESISTANCE PROTEIN MDTA"/>
    <property type="match status" value="1"/>
</dbReference>
<proteinExistence type="inferred from homology"/>
<keyword evidence="3" id="KW-0472">Membrane</keyword>
<keyword evidence="3" id="KW-1133">Transmembrane helix</keyword>
<keyword evidence="2" id="KW-0175">Coiled coil</keyword>
<reference evidence="4 5" key="1">
    <citation type="submission" date="2017-10" db="EMBL/GenBank/DDBJ databases">
        <title>The draft genome sequence of Lewinella nigricans NBRC 102662.</title>
        <authorList>
            <person name="Wang K."/>
        </authorList>
    </citation>
    <scope>NUCLEOTIDE SEQUENCE [LARGE SCALE GENOMIC DNA]</scope>
    <source>
        <strain evidence="4 5">NBRC 102662</strain>
    </source>
</reference>
<dbReference type="OrthoDB" id="1957187at2"/>
<dbReference type="Gene3D" id="1.10.287.470">
    <property type="entry name" value="Helix hairpin bin"/>
    <property type="match status" value="1"/>
</dbReference>
<dbReference type="GO" id="GO:0015562">
    <property type="term" value="F:efflux transmembrane transporter activity"/>
    <property type="evidence" value="ECO:0007669"/>
    <property type="project" value="TreeGrafter"/>
</dbReference>
<keyword evidence="5" id="KW-1185">Reference proteome</keyword>
<dbReference type="SUPFAM" id="SSF111369">
    <property type="entry name" value="HlyD-like secretion proteins"/>
    <property type="match status" value="1"/>
</dbReference>
<dbReference type="Gene3D" id="2.40.30.170">
    <property type="match status" value="1"/>
</dbReference>
<dbReference type="GO" id="GO:1990281">
    <property type="term" value="C:efflux pump complex"/>
    <property type="evidence" value="ECO:0007669"/>
    <property type="project" value="TreeGrafter"/>
</dbReference>
<gene>
    <name evidence="4" type="ORF">CRP01_34655</name>
</gene>
<evidence type="ECO:0000313" key="5">
    <source>
        <dbReference type="Proteomes" id="UP000223913"/>
    </source>
</evidence>
<dbReference type="Proteomes" id="UP000223913">
    <property type="component" value="Unassembled WGS sequence"/>
</dbReference>
<protein>
    <submittedName>
        <fullName evidence="4">Efflux transporter periplasmic adaptor subunit</fullName>
    </submittedName>
</protein>
<keyword evidence="3" id="KW-0812">Transmembrane</keyword>
<sequence>MDRKIEKKTWTWQRILLILVGIGGVALIISAISKTGGASRLNVQRERLLTDTINEGVFKEYITLFGVVEPIKTVYLDAVEGGRVEEVFLENGAIVESGQDILRLSNTDLELNVLNQEAQIVTQVNNIRQTSILMDQQSLNYREQALDVQYRIDQLEKQFKRNESLYRDSVISQVDFEATQDEYEHLMRRTKLMKATIEKDSLFQVMQKDQLETTLNLMRRNLDFARRSLDNLTIKAPISGQVSSLDNEIGQLINRGDRIAQIDILDDYKIRARIDEFYISRIFPQQEGNFTMDGQEYTLRIQKIYPEVTNGSFEVDLIFVGDRPANIKRGQTISLKLSLSDEKEAMLLAKGGFFQTTGGNWVYVLDPGGEIARKRRIRVGNQNPNYYEVIEGLQPGEIVIVSSYENFGDKDELVLK</sequence>
<evidence type="ECO:0000256" key="1">
    <source>
        <dbReference type="ARBA" id="ARBA00009477"/>
    </source>
</evidence>
<feature type="transmembrane region" description="Helical" evidence="3">
    <location>
        <begin position="12"/>
        <end position="32"/>
    </location>
</feature>
<dbReference type="AlphaFoldDB" id="A0A2D0N0C1"/>
<dbReference type="NCBIfam" id="TIGR01730">
    <property type="entry name" value="RND_mfp"/>
    <property type="match status" value="1"/>
</dbReference>
<name>A0A2D0N0C1_FLAN2</name>
<accession>A0A2D0N0C1</accession>
<dbReference type="RefSeq" id="WP_099154669.1">
    <property type="nucleotide sequence ID" value="NZ_PDUD01000047.1"/>
</dbReference>
<dbReference type="InterPro" id="IPR006143">
    <property type="entry name" value="RND_pump_MFP"/>
</dbReference>